<protein>
    <submittedName>
        <fullName evidence="9">Betaine/carnitine transporter, BCCT family</fullName>
    </submittedName>
</protein>
<evidence type="ECO:0000256" key="1">
    <source>
        <dbReference type="ARBA" id="ARBA00004651"/>
    </source>
</evidence>
<dbReference type="STRING" id="1121476.SAMN02745751_03721"/>
<dbReference type="Pfam" id="PF02028">
    <property type="entry name" value="BCCT"/>
    <property type="match status" value="1"/>
</dbReference>
<keyword evidence="6 8" id="KW-1133">Transmembrane helix</keyword>
<dbReference type="PANTHER" id="PTHR30047:SF7">
    <property type="entry name" value="HIGH-AFFINITY CHOLINE TRANSPORT PROTEIN"/>
    <property type="match status" value="1"/>
</dbReference>
<feature type="transmembrane region" description="Helical" evidence="8">
    <location>
        <begin position="404"/>
        <end position="425"/>
    </location>
</feature>
<feature type="transmembrane region" description="Helical" evidence="8">
    <location>
        <begin position="227"/>
        <end position="249"/>
    </location>
</feature>
<dbReference type="NCBIfam" id="TIGR00842">
    <property type="entry name" value="bcct"/>
    <property type="match status" value="1"/>
</dbReference>
<proteinExistence type="inferred from homology"/>
<evidence type="ECO:0000256" key="2">
    <source>
        <dbReference type="ARBA" id="ARBA00005658"/>
    </source>
</evidence>
<name>A0A1M6NAC8_9FIRM</name>
<dbReference type="PROSITE" id="PS01303">
    <property type="entry name" value="BCCT"/>
    <property type="match status" value="1"/>
</dbReference>
<dbReference type="OrthoDB" id="9775735at2"/>
<evidence type="ECO:0000256" key="5">
    <source>
        <dbReference type="ARBA" id="ARBA00022692"/>
    </source>
</evidence>
<organism evidence="9 10">
    <name type="scientific">Dethiosulfatibacter aminovorans DSM 17477</name>
    <dbReference type="NCBI Taxonomy" id="1121476"/>
    <lineage>
        <taxon>Bacteria</taxon>
        <taxon>Bacillati</taxon>
        <taxon>Bacillota</taxon>
        <taxon>Tissierellia</taxon>
        <taxon>Dethiosulfatibacter</taxon>
    </lineage>
</organism>
<feature type="transmembrane region" description="Helical" evidence="8">
    <location>
        <begin position="47"/>
        <end position="67"/>
    </location>
</feature>
<dbReference type="RefSeq" id="WP_073051211.1">
    <property type="nucleotide sequence ID" value="NZ_FQZL01000067.1"/>
</dbReference>
<evidence type="ECO:0000256" key="4">
    <source>
        <dbReference type="ARBA" id="ARBA00022475"/>
    </source>
</evidence>
<feature type="transmembrane region" description="Helical" evidence="8">
    <location>
        <begin position="376"/>
        <end position="397"/>
    </location>
</feature>
<sequence>MKKNTVEKPIFYAAIIVALIVVIPMILNPDGANSLMNTAFGKLVNNFGWAYLWFAVISLILLMYIAFSNYGNIRLGEPGEKPQHSTFSWIAMLLCAGIGSSLLYWSSIEWAYYFMSPPYGAEPFSLAAVDWATSYGLFHWGVSAWAMYTLPTIPIAYVYWVRKNPSMKLSTACSGVIGEERAKGWLGKAIDIFFIFGLMGGCGTSIGLGTPMITAGLNTLFGIPKSFTVDLIIIICWCLVIGLSLYRGLEKGLKQLSTLNLKMAIFVLLFVLFVGPTFFILNTMSDGLGHMFQNFAKMSFWTDSVGGSGFPQGWTVFYWAWWIVVAPFMGIWVAKISKGRTLKELILAEIIWGSVGCWLSYSVLGNYALYLEINNIVPITGIIANQSTYDAICAMLLSLPMGKVILFMFISTMFIFLSTTMDSAAFTTALVASKDLEFGEDPVKWYRVFWGFLLAALPIALLFSGGALRALQTSSAVASPPIILIFIVMTISFFIWVREDGALEKYSGNTRVDKGEFNEE</sequence>
<dbReference type="GO" id="GO:0005886">
    <property type="term" value="C:plasma membrane"/>
    <property type="evidence" value="ECO:0007669"/>
    <property type="project" value="UniProtKB-SubCell"/>
</dbReference>
<feature type="transmembrane region" description="Helical" evidence="8">
    <location>
        <begin position="476"/>
        <end position="497"/>
    </location>
</feature>
<feature type="transmembrane region" description="Helical" evidence="8">
    <location>
        <begin position="316"/>
        <end position="334"/>
    </location>
</feature>
<feature type="transmembrane region" description="Helical" evidence="8">
    <location>
        <begin position="445"/>
        <end position="464"/>
    </location>
</feature>
<keyword evidence="5 8" id="KW-0812">Transmembrane</keyword>
<feature type="transmembrane region" description="Helical" evidence="8">
    <location>
        <begin position="261"/>
        <end position="281"/>
    </location>
</feature>
<dbReference type="EMBL" id="FQZL01000067">
    <property type="protein sequence ID" value="SHJ92651.1"/>
    <property type="molecule type" value="Genomic_DNA"/>
</dbReference>
<comment type="subcellular location">
    <subcellularLocation>
        <location evidence="1">Cell membrane</location>
        <topology evidence="1">Multi-pass membrane protein</topology>
    </subcellularLocation>
</comment>
<dbReference type="PANTHER" id="PTHR30047">
    <property type="entry name" value="HIGH-AFFINITY CHOLINE TRANSPORT PROTEIN-RELATED"/>
    <property type="match status" value="1"/>
</dbReference>
<dbReference type="InterPro" id="IPR000060">
    <property type="entry name" value="BCCT_transptr"/>
</dbReference>
<feature type="transmembrane region" description="Helical" evidence="8">
    <location>
        <begin position="192"/>
        <end position="215"/>
    </location>
</feature>
<keyword evidence="3" id="KW-0813">Transport</keyword>
<evidence type="ECO:0000313" key="9">
    <source>
        <dbReference type="EMBL" id="SHJ92651.1"/>
    </source>
</evidence>
<keyword evidence="10" id="KW-1185">Reference proteome</keyword>
<dbReference type="Proteomes" id="UP000184052">
    <property type="component" value="Unassembled WGS sequence"/>
</dbReference>
<dbReference type="GO" id="GO:0022857">
    <property type="term" value="F:transmembrane transporter activity"/>
    <property type="evidence" value="ECO:0007669"/>
    <property type="project" value="InterPro"/>
</dbReference>
<feature type="transmembrane region" description="Helical" evidence="8">
    <location>
        <begin position="9"/>
        <end position="27"/>
    </location>
</feature>
<comment type="similarity">
    <text evidence="2">Belongs to the BCCT transporter (TC 2.A.15) family.</text>
</comment>
<evidence type="ECO:0000256" key="3">
    <source>
        <dbReference type="ARBA" id="ARBA00022448"/>
    </source>
</evidence>
<keyword evidence="7 8" id="KW-0472">Membrane</keyword>
<gene>
    <name evidence="9" type="ORF">SAMN02745751_03721</name>
</gene>
<evidence type="ECO:0000256" key="7">
    <source>
        <dbReference type="ARBA" id="ARBA00023136"/>
    </source>
</evidence>
<feature type="transmembrane region" description="Helical" evidence="8">
    <location>
        <begin position="87"/>
        <end position="105"/>
    </location>
</feature>
<feature type="transmembrane region" description="Helical" evidence="8">
    <location>
        <begin position="137"/>
        <end position="160"/>
    </location>
</feature>
<keyword evidence="4" id="KW-1003">Cell membrane</keyword>
<evidence type="ECO:0000313" key="10">
    <source>
        <dbReference type="Proteomes" id="UP000184052"/>
    </source>
</evidence>
<dbReference type="AlphaFoldDB" id="A0A1M6NAC8"/>
<accession>A0A1M6NAC8</accession>
<evidence type="ECO:0000256" key="6">
    <source>
        <dbReference type="ARBA" id="ARBA00022989"/>
    </source>
</evidence>
<evidence type="ECO:0000256" key="8">
    <source>
        <dbReference type="SAM" id="Phobius"/>
    </source>
</evidence>
<dbReference type="InterPro" id="IPR018093">
    <property type="entry name" value="BCCT_CS"/>
</dbReference>
<feature type="transmembrane region" description="Helical" evidence="8">
    <location>
        <begin position="346"/>
        <end position="364"/>
    </location>
</feature>
<reference evidence="9 10" key="1">
    <citation type="submission" date="2016-11" db="EMBL/GenBank/DDBJ databases">
        <authorList>
            <person name="Jaros S."/>
            <person name="Januszkiewicz K."/>
            <person name="Wedrychowicz H."/>
        </authorList>
    </citation>
    <scope>NUCLEOTIDE SEQUENCE [LARGE SCALE GENOMIC DNA]</scope>
    <source>
        <strain evidence="9 10">DSM 17477</strain>
    </source>
</reference>